<sequence>MLRAVPVHRSCSSGLPMHCLRAVRCVPAVRHSARAPRSQFCAVGPASARRRGRGKGVAAFICRLRPCRGEAHLDGLPACAATGRALLCVCGVKVARLEAALALLWPSQLIRLATAAKVTHTPRSVTGAWCCGHLNTQLCCCSCTRTIMPHC</sequence>
<dbReference type="KEGG" id="ldo:LDBPK_191680"/>
<accession>E9BG20</accession>
<dbReference type="AlphaFoldDB" id="E9BG20"/>
<name>E9BG20_LEIDO</name>
<dbReference type="RefSeq" id="XP_003860901.1">
    <property type="nucleotide sequence ID" value="XM_003860853.1"/>
</dbReference>
<dbReference type="GeneID" id="13386562"/>
<dbReference type="EMBL" id="FR799609">
    <property type="protein sequence ID" value="CBZ34196.1"/>
    <property type="molecule type" value="Genomic_DNA"/>
</dbReference>
<dbReference type="VEuPathDB" id="TriTrypDB:LdBPK_191680.1"/>
<reference evidence="2" key="2">
    <citation type="submission" date="2011-02" db="EMBL/GenBank/DDBJ databases">
        <title>Whole genome sequencing of Leishmania donovani clinical lines reveals dynamic variation related to drug resistance.</title>
        <authorList>
            <person name="Downing T."/>
            <person name="Imamura H."/>
            <person name="Sanders M."/>
            <person name="Decuypere S."/>
            <person name="Hertz-Fowler C."/>
            <person name="Clark T.G."/>
            <person name="Rijal S."/>
            <person name="Sundar S."/>
            <person name="Quail M.A."/>
            <person name="De Doncker S."/>
            <person name="Maes I."/>
            <person name="Vanaerschot M."/>
            <person name="Stark O."/>
            <person name="Schonian G."/>
            <person name="Dujardin J.C."/>
            <person name="Berriman M."/>
        </authorList>
    </citation>
    <scope>NUCLEOTIDE SEQUENCE [LARGE SCALE GENOMIC DNA]</scope>
    <source>
        <strain evidence="2">BPK282A1</strain>
    </source>
</reference>
<protein>
    <submittedName>
        <fullName evidence="1">Uncharacterized protein</fullName>
    </submittedName>
</protein>
<evidence type="ECO:0000313" key="2">
    <source>
        <dbReference type="Proteomes" id="UP000008980"/>
    </source>
</evidence>
<reference evidence="1 2" key="1">
    <citation type="journal article" date="2011" name="Genome Res.">
        <title>Whole genome sequencing of multiple Leishmania donovani clinical isolates provides insights into population structure and mechanisms of drug resistance.</title>
        <authorList>
            <person name="Downing T."/>
            <person name="Imamura H."/>
            <person name="Decuypere S."/>
            <person name="Clark T.G."/>
            <person name="Coombs G.H."/>
            <person name="Cotton J.A."/>
            <person name="Hilley J.D."/>
            <person name="de Doncker S."/>
            <person name="Maes I."/>
            <person name="Mottram J.C."/>
            <person name="Quail M.A."/>
            <person name="Rijal S."/>
            <person name="Sanders M."/>
            <person name="Schonian G."/>
            <person name="Stark O."/>
            <person name="Sundar S."/>
            <person name="Vanaerschot M."/>
            <person name="Hertz-Fowler C."/>
            <person name="Dujardin J.C."/>
            <person name="Berriman M."/>
        </authorList>
    </citation>
    <scope>NUCLEOTIDE SEQUENCE [LARGE SCALE GENOMIC DNA]</scope>
    <source>
        <strain evidence="1 2">BPK282A1</strain>
    </source>
</reference>
<organism evidence="1 2">
    <name type="scientific">Leishmania donovani</name>
    <dbReference type="NCBI Taxonomy" id="5661"/>
    <lineage>
        <taxon>Eukaryota</taxon>
        <taxon>Discoba</taxon>
        <taxon>Euglenozoa</taxon>
        <taxon>Kinetoplastea</taxon>
        <taxon>Metakinetoplastina</taxon>
        <taxon>Trypanosomatida</taxon>
        <taxon>Trypanosomatidae</taxon>
        <taxon>Leishmaniinae</taxon>
        <taxon>Leishmania</taxon>
    </lineage>
</organism>
<gene>
    <name evidence="1" type="ORF">LDBPK_191680</name>
</gene>
<evidence type="ECO:0000313" key="1">
    <source>
        <dbReference type="EMBL" id="CBZ34196.1"/>
    </source>
</evidence>
<dbReference type="Proteomes" id="UP000008980">
    <property type="component" value="Chromosome 22"/>
</dbReference>
<proteinExistence type="predicted"/>